<feature type="compositionally biased region" description="Polar residues" evidence="1">
    <location>
        <begin position="92"/>
        <end position="103"/>
    </location>
</feature>
<gene>
    <name evidence="4" type="primary">LOC106814323</name>
</gene>
<evidence type="ECO:0000256" key="1">
    <source>
        <dbReference type="SAM" id="MobiDB-lite"/>
    </source>
</evidence>
<keyword evidence="2" id="KW-1133">Transmembrane helix</keyword>
<feature type="region of interest" description="Disordered" evidence="1">
    <location>
        <begin position="86"/>
        <end position="106"/>
    </location>
</feature>
<evidence type="ECO:0000256" key="2">
    <source>
        <dbReference type="SAM" id="Phobius"/>
    </source>
</evidence>
<name>A0ABM1EPI8_PRICU</name>
<keyword evidence="3" id="KW-1185">Reference proteome</keyword>
<keyword evidence="2" id="KW-0812">Transmembrane</keyword>
<dbReference type="RefSeq" id="XP_014674109.1">
    <property type="nucleotide sequence ID" value="XM_014818623.1"/>
</dbReference>
<organism evidence="3 4">
    <name type="scientific">Priapulus caudatus</name>
    <name type="common">Priapulid worm</name>
    <dbReference type="NCBI Taxonomy" id="37621"/>
    <lineage>
        <taxon>Eukaryota</taxon>
        <taxon>Metazoa</taxon>
        <taxon>Ecdysozoa</taxon>
        <taxon>Scalidophora</taxon>
        <taxon>Priapulida</taxon>
        <taxon>Priapulimorpha</taxon>
        <taxon>Priapulimorphida</taxon>
        <taxon>Priapulidae</taxon>
        <taxon>Priapulus</taxon>
    </lineage>
</organism>
<evidence type="ECO:0000313" key="3">
    <source>
        <dbReference type="Proteomes" id="UP000695022"/>
    </source>
</evidence>
<protein>
    <submittedName>
        <fullName evidence="4">Uncharacterized protein LOC106814323</fullName>
    </submittedName>
</protein>
<dbReference type="Proteomes" id="UP000695022">
    <property type="component" value="Unplaced"/>
</dbReference>
<dbReference type="GeneID" id="106814323"/>
<feature type="transmembrane region" description="Helical" evidence="2">
    <location>
        <begin position="14"/>
        <end position="37"/>
    </location>
</feature>
<proteinExistence type="predicted"/>
<evidence type="ECO:0000313" key="4">
    <source>
        <dbReference type="RefSeq" id="XP_014674109.1"/>
    </source>
</evidence>
<accession>A0ABM1EPI8</accession>
<keyword evidence="2" id="KW-0472">Membrane</keyword>
<sequence length="228" mass="24203">MAVDSGDLTVADTIGIILGGIIGVAVVAALVAIAYIINRKMKQGSADANGVCIRPEERRFSAPALPCQLASAHIYEYIIDDTIHPPPDGSFGNDTSDRNTSFENSHDGKAMTLASRAQKVDVVITSPTAPEVNSSGALLGQDYFVLEQAAGEETEMEVMHEVVAGTHEMTAETHDVTAETLDVTADTHDVTAETHDVTADTCDVTADTRDVMTSPGGHQYFTLEAERP</sequence>
<reference evidence="4" key="1">
    <citation type="submission" date="2025-08" db="UniProtKB">
        <authorList>
            <consortium name="RefSeq"/>
        </authorList>
    </citation>
    <scope>IDENTIFICATION</scope>
</reference>